<sequence length="66" mass="7362">MSAASVPADKRKGKRSRNVRSVGASGQKKREKKQKCPQRRCQRTKSKETEVEMSAALMAADKIEVN</sequence>
<keyword evidence="3" id="KW-1185">Reference proteome</keyword>
<feature type="region of interest" description="Disordered" evidence="1">
    <location>
        <begin position="1"/>
        <end position="52"/>
    </location>
</feature>
<evidence type="ECO:0000313" key="2">
    <source>
        <dbReference type="EMBL" id="MBU9722979.1"/>
    </source>
</evidence>
<accession>A0ABS6JWL4</accession>
<feature type="compositionally biased region" description="Basic residues" evidence="1">
    <location>
        <begin position="27"/>
        <end position="44"/>
    </location>
</feature>
<dbReference type="Proteomes" id="UP000790580">
    <property type="component" value="Unassembled WGS sequence"/>
</dbReference>
<proteinExistence type="predicted"/>
<name>A0ABS6JWL4_9BACI</name>
<organism evidence="2 3">
    <name type="scientific">Evansella alkalicola</name>
    <dbReference type="NCBI Taxonomy" id="745819"/>
    <lineage>
        <taxon>Bacteria</taxon>
        <taxon>Bacillati</taxon>
        <taxon>Bacillota</taxon>
        <taxon>Bacilli</taxon>
        <taxon>Bacillales</taxon>
        <taxon>Bacillaceae</taxon>
        <taxon>Evansella</taxon>
    </lineage>
</organism>
<protein>
    <submittedName>
        <fullName evidence="2">Uncharacterized protein</fullName>
    </submittedName>
</protein>
<evidence type="ECO:0000256" key="1">
    <source>
        <dbReference type="SAM" id="MobiDB-lite"/>
    </source>
</evidence>
<gene>
    <name evidence="2" type="ORF">KS407_16290</name>
</gene>
<reference evidence="2 3" key="1">
    <citation type="submission" date="2021-06" db="EMBL/GenBank/DDBJ databases">
        <title>Bacillus sp. RD4P76, an endophyte from a halophyte.</title>
        <authorList>
            <person name="Sun J.-Q."/>
        </authorList>
    </citation>
    <scope>NUCLEOTIDE SEQUENCE [LARGE SCALE GENOMIC DNA]</scope>
    <source>
        <strain evidence="2 3">JCM 17098</strain>
    </source>
</reference>
<evidence type="ECO:0000313" key="3">
    <source>
        <dbReference type="Proteomes" id="UP000790580"/>
    </source>
</evidence>
<dbReference type="RefSeq" id="WP_088073517.1">
    <property type="nucleotide sequence ID" value="NZ_JAHQCR010000065.1"/>
</dbReference>
<dbReference type="EMBL" id="JAHQCR010000065">
    <property type="protein sequence ID" value="MBU9722979.1"/>
    <property type="molecule type" value="Genomic_DNA"/>
</dbReference>
<comment type="caution">
    <text evidence="2">The sequence shown here is derived from an EMBL/GenBank/DDBJ whole genome shotgun (WGS) entry which is preliminary data.</text>
</comment>